<keyword evidence="3 4" id="KW-0175">Coiled coil</keyword>
<feature type="coiled-coil region" evidence="4">
    <location>
        <begin position="328"/>
        <end position="401"/>
    </location>
</feature>
<dbReference type="EMBL" id="JABBWM010000007">
    <property type="protein sequence ID" value="KAG2115781.1"/>
    <property type="molecule type" value="Genomic_DNA"/>
</dbReference>
<keyword evidence="7" id="KW-0378">Hydrolase</keyword>
<sequence length="1233" mass="140629">MPRRTRAELPEGDTDSLKENSALSNGVKDSVKKEKVNDGKGKGKARRIEPEPVDEESDQTQADDNADVDADGDVDTDGDVDADGDPENVDGSPRSRKRARVNAEGDFAPSTPTTPKREQVATLPRDADGFIPGSIVRIQLHNFLTYDWVEFRPGPYLNMILGPNGTGKSSIACAICLGLNWPPSILGRANEISSFVKHGKESGYIEIELKGAKGQKNLVIRRNLSAKSKSSTLTLNGKSCTGKEITNRMAKLNVQVGNLWYLALSVLSAGSDCVYDKVSEFAQMTPQQLLRETQRAAGDVNLSNWHDTLITAGKELKNLQDVCTLQKSSDEQERLKTMQERNSQLERDVQRYQERKRIEKDIDVLKVLIPVNEYHEAKERYQKAKDRQRELHARVRKLKDRNAPAHAKLEYALPYVLSPIYSQTSRQLAVQHKEYEKAREKKKTASRQKFQQMKNKWGENDKLVPTQERDAEDVTSRLDGLKRAEKERVKKIKEIQGHNEKWQKELDNPPKLEDVEAINAEMRKVNREHSQTTTRMEDLQERQRKNVDSSAAQQANISGALDQLKNLEDERHRKLEKLRLWDRDMADAVVWLRNHQDKFKMEVFEPPMICCTVPDRRYTDAIEACFNQDQLKILVTQCEEDYAALNNYLNDSEQAGLRKGARINVWFRPKVDVIPPPMNEAELKALGFDDYAINKIECPDGLLWFLTREVNLHRTAIGLDASKVDVNAAMEAVSRDGGGAKFIAGRVMNTVSRSRYGKRAAANMTKDLRPARNLVNSTIDPEIKRKLDQTIQEARQALEVINEDANNLAAEEREIRSEEALFKKTFDALEARKKDVNNQKRRLATLAAKIETNKNKLKDLENAPSVEDERAKLKKKLFEISKKRVRIVKEYTQLIRAAIADQVEATRSGLEFLQVGANKNALEVLCQEKDEKYQRALAEFEEADQIFIATKADAKSKRDISLELVRGMDEEFQQQFAKMEMDGSVHDRSVNDLRKALEVQRANLDMISQTNPGVVEQYERRKNEIEALTKILEDREKDTRRVEREIKNARDRWQPALEQLVASIGKKFSAAFDRIGCAGEIRISPHDDYDKWAIDILVKFRDNEKLQLLTGQRQSGGERSLTTILYLMSLTEEARTPFSLVDEINQGMDQRAERAVHNSLVEVTCKPDSAQYFLITPKLLPDLDYHERMKVLCVNNGEWLPETPGLGNMNRLIESFVQLNRDRVSRDRSFRAG</sequence>
<dbReference type="Proteomes" id="UP000823399">
    <property type="component" value="Unassembled WGS sequence"/>
</dbReference>
<organism evidence="7 8">
    <name type="scientific">Suillus discolor</name>
    <dbReference type="NCBI Taxonomy" id="1912936"/>
    <lineage>
        <taxon>Eukaryota</taxon>
        <taxon>Fungi</taxon>
        <taxon>Dikarya</taxon>
        <taxon>Basidiomycota</taxon>
        <taxon>Agaricomycotina</taxon>
        <taxon>Agaricomycetes</taxon>
        <taxon>Agaricomycetidae</taxon>
        <taxon>Boletales</taxon>
        <taxon>Suillineae</taxon>
        <taxon>Suillaceae</taxon>
        <taxon>Suillus</taxon>
    </lineage>
</organism>
<protein>
    <recommendedName>
        <fullName evidence="2">Structural maintenance of chromosomes protein 5</fullName>
    </recommendedName>
</protein>
<dbReference type="InterPro" id="IPR003395">
    <property type="entry name" value="RecF/RecN/SMC_N"/>
</dbReference>
<accession>A0A9P7JY54</accession>
<proteinExistence type="inferred from homology"/>
<dbReference type="OrthoDB" id="10254973at2759"/>
<comment type="similarity">
    <text evidence="1">Belongs to the SMC family. SMC5 subfamily.</text>
</comment>
<dbReference type="GO" id="GO:0005634">
    <property type="term" value="C:nucleus"/>
    <property type="evidence" value="ECO:0007669"/>
    <property type="project" value="TreeGrafter"/>
</dbReference>
<gene>
    <name evidence="7" type="ORF">F5147DRAFT_649241</name>
</gene>
<evidence type="ECO:0000313" key="7">
    <source>
        <dbReference type="EMBL" id="KAG2115781.1"/>
    </source>
</evidence>
<comment type="caution">
    <text evidence="7">The sequence shown here is derived from an EMBL/GenBank/DDBJ whole genome shotgun (WGS) entry which is preliminary data.</text>
</comment>
<feature type="region of interest" description="Disordered" evidence="5">
    <location>
        <begin position="1"/>
        <end position="119"/>
    </location>
</feature>
<feature type="compositionally biased region" description="Basic and acidic residues" evidence="5">
    <location>
        <begin position="526"/>
        <end position="547"/>
    </location>
</feature>
<dbReference type="PANTHER" id="PTHR45916:SF1">
    <property type="entry name" value="STRUCTURAL MAINTENANCE OF CHROMOSOMES PROTEIN 5"/>
    <property type="match status" value="1"/>
</dbReference>
<evidence type="ECO:0000256" key="3">
    <source>
        <dbReference type="ARBA" id="ARBA00023054"/>
    </source>
</evidence>
<reference evidence="7" key="1">
    <citation type="journal article" date="2020" name="New Phytol.">
        <title>Comparative genomics reveals dynamic genome evolution in host specialist ectomycorrhizal fungi.</title>
        <authorList>
            <person name="Lofgren L.A."/>
            <person name="Nguyen N.H."/>
            <person name="Vilgalys R."/>
            <person name="Ruytinx J."/>
            <person name="Liao H.L."/>
            <person name="Branco S."/>
            <person name="Kuo A."/>
            <person name="LaButti K."/>
            <person name="Lipzen A."/>
            <person name="Andreopoulos W."/>
            <person name="Pangilinan J."/>
            <person name="Riley R."/>
            <person name="Hundley H."/>
            <person name="Na H."/>
            <person name="Barry K."/>
            <person name="Grigoriev I.V."/>
            <person name="Stajich J.E."/>
            <person name="Kennedy P.G."/>
        </authorList>
    </citation>
    <scope>NUCLEOTIDE SEQUENCE</scope>
    <source>
        <strain evidence="7">FC423</strain>
    </source>
</reference>
<dbReference type="GeneID" id="64695587"/>
<dbReference type="PANTHER" id="PTHR45916">
    <property type="entry name" value="STRUCTURAL MAINTENANCE OF CHROMOSOMES PROTEIN 5"/>
    <property type="match status" value="1"/>
</dbReference>
<dbReference type="Gene3D" id="3.40.50.300">
    <property type="entry name" value="P-loop containing nucleotide triphosphate hydrolases"/>
    <property type="match status" value="2"/>
</dbReference>
<evidence type="ECO:0000256" key="2">
    <source>
        <dbReference type="ARBA" id="ARBA00018687"/>
    </source>
</evidence>
<feature type="domain" description="RecF/RecN/SMC N-terminal" evidence="6">
    <location>
        <begin position="135"/>
        <end position="1176"/>
    </location>
</feature>
<name>A0A9P7JY54_9AGAM</name>
<keyword evidence="8" id="KW-1185">Reference proteome</keyword>
<dbReference type="AlphaFoldDB" id="A0A9P7JY54"/>
<dbReference type="Pfam" id="PF02463">
    <property type="entry name" value="SMC_N"/>
    <property type="match status" value="1"/>
</dbReference>
<evidence type="ECO:0000256" key="5">
    <source>
        <dbReference type="SAM" id="MobiDB-lite"/>
    </source>
</evidence>
<feature type="region of interest" description="Disordered" evidence="5">
    <location>
        <begin position="526"/>
        <end position="551"/>
    </location>
</feature>
<dbReference type="InterPro" id="IPR027417">
    <property type="entry name" value="P-loop_NTPase"/>
</dbReference>
<dbReference type="RefSeq" id="XP_041297160.1">
    <property type="nucleotide sequence ID" value="XM_041433328.1"/>
</dbReference>
<dbReference type="GO" id="GO:0016787">
    <property type="term" value="F:hydrolase activity"/>
    <property type="evidence" value="ECO:0007669"/>
    <property type="project" value="UniProtKB-KW"/>
</dbReference>
<evidence type="ECO:0000313" key="8">
    <source>
        <dbReference type="Proteomes" id="UP000823399"/>
    </source>
</evidence>
<dbReference type="GO" id="GO:0030915">
    <property type="term" value="C:Smc5-Smc6 complex"/>
    <property type="evidence" value="ECO:0007669"/>
    <property type="project" value="TreeGrafter"/>
</dbReference>
<feature type="coiled-coil region" evidence="4">
    <location>
        <begin position="784"/>
        <end position="863"/>
    </location>
</feature>
<evidence type="ECO:0000259" key="6">
    <source>
        <dbReference type="Pfam" id="PF02463"/>
    </source>
</evidence>
<dbReference type="SUPFAM" id="SSF52540">
    <property type="entry name" value="P-loop containing nucleoside triphosphate hydrolases"/>
    <property type="match status" value="2"/>
</dbReference>
<dbReference type="GO" id="GO:0000724">
    <property type="term" value="P:double-strand break repair via homologous recombination"/>
    <property type="evidence" value="ECO:0007669"/>
    <property type="project" value="TreeGrafter"/>
</dbReference>
<evidence type="ECO:0000256" key="4">
    <source>
        <dbReference type="SAM" id="Coils"/>
    </source>
</evidence>
<feature type="compositionally biased region" description="Acidic residues" evidence="5">
    <location>
        <begin position="64"/>
        <end position="88"/>
    </location>
</feature>
<dbReference type="GO" id="GO:0003697">
    <property type="term" value="F:single-stranded DNA binding"/>
    <property type="evidence" value="ECO:0007669"/>
    <property type="project" value="TreeGrafter"/>
</dbReference>
<evidence type="ECO:0000256" key="1">
    <source>
        <dbReference type="ARBA" id="ARBA00010171"/>
    </source>
</evidence>
<feature type="coiled-coil region" evidence="4">
    <location>
        <begin position="1015"/>
        <end position="1052"/>
    </location>
</feature>
<feature type="compositionally biased region" description="Basic and acidic residues" evidence="5">
    <location>
        <begin position="29"/>
        <end position="50"/>
    </location>
</feature>